<keyword evidence="10 16" id="KW-0547">Nucleotide-binding</keyword>
<keyword evidence="6" id="KW-0808">Transferase</keyword>
<dbReference type="PROSITE" id="PS00307">
    <property type="entry name" value="LECTIN_LEGUME_BETA"/>
    <property type="match status" value="1"/>
</dbReference>
<comment type="similarity">
    <text evidence="3">In the C-terminal section; belongs to the protein kinase superfamily. Ser/Thr protein kinase family.</text>
</comment>
<feature type="compositionally biased region" description="Low complexity" evidence="17">
    <location>
        <begin position="536"/>
        <end position="552"/>
    </location>
</feature>
<evidence type="ECO:0000256" key="2">
    <source>
        <dbReference type="ARBA" id="ARBA00008536"/>
    </source>
</evidence>
<proteinExistence type="inferred from homology"/>
<dbReference type="PROSITE" id="PS00107">
    <property type="entry name" value="PROTEIN_KINASE_ATP"/>
    <property type="match status" value="1"/>
</dbReference>
<dbReference type="SMART" id="SM00220">
    <property type="entry name" value="S_TKc"/>
    <property type="match status" value="1"/>
</dbReference>
<evidence type="ECO:0000256" key="3">
    <source>
        <dbReference type="ARBA" id="ARBA00010217"/>
    </source>
</evidence>
<dbReference type="Pfam" id="PF00069">
    <property type="entry name" value="Pkinase"/>
    <property type="match status" value="1"/>
</dbReference>
<sequence length="558" mass="61546">MEGDAGAISPHVGIELTLNEAGRVKYSSPLHLWDSRSNELANFSTNFTFLIDSNMTTEFGYGLTFFLAQDNSTIGPQGAMGLPTTNSGSADRTRFVAVEFDTHWDSWDPYDSNNSSVGDHVGISVSSLESPSFQKWSSNVTGGGECQAWIKYDSGSKVLSVSFTDYQNNTVKRQDGLERKLNLRKELPEWVIFGFSAATEAQFQRFIIQSWSFESSVLSLIDDRVAGKKSKVGLVVGLPVTVSVLVVLLFALWRWKRGKRHEDEGEDVELEFAVEMDKDFEMGIGPKRFSYHELAQSTGAFDHKEKLGEGGFGGVYRGFLKESRTYVAVKRMSKGSKQGIKQDIKSSNVMLDSNFNAKLGDFGLAKLVDHDKGLQTTMLAGTLGYLAPECVVTGKPSKESDVFSFGVVALEIACGRKPIEYKAQESQTRLVEWVWELYESGTLLDAVDPRLGVDFEEEEVKKLMTIGLWCAHPDSKHRPSMKQVVQVLNSEASLPMLPLKMPVASYMMPCMSSLFGVPSLAQNQSLCIVSNTESSKQMTSSSTGSSCSPSVSLLHQEK</sequence>
<dbReference type="InterPro" id="IPR001220">
    <property type="entry name" value="Legume_lectin_dom"/>
</dbReference>
<dbReference type="GO" id="GO:0002229">
    <property type="term" value="P:defense response to oomycetes"/>
    <property type="evidence" value="ECO:0007669"/>
    <property type="project" value="UniProtKB-ARBA"/>
</dbReference>
<comment type="caution">
    <text evidence="20">The sequence shown here is derived from an EMBL/GenBank/DDBJ whole genome shotgun (WGS) entry which is preliminary data.</text>
</comment>
<keyword evidence="7 18" id="KW-0812">Transmembrane</keyword>
<dbReference type="Pfam" id="PF00139">
    <property type="entry name" value="Lectin_legB"/>
    <property type="match status" value="1"/>
</dbReference>
<dbReference type="AlphaFoldDB" id="A0A5N6MYQ1"/>
<comment type="subcellular location">
    <subcellularLocation>
        <location evidence="1">Cell membrane</location>
        <topology evidence="1">Single-pass type I membrane protein</topology>
    </subcellularLocation>
</comment>
<evidence type="ECO:0000256" key="5">
    <source>
        <dbReference type="ARBA" id="ARBA00022475"/>
    </source>
</evidence>
<keyword evidence="6" id="KW-0418">Kinase</keyword>
<dbReference type="GO" id="GO:0030246">
    <property type="term" value="F:carbohydrate binding"/>
    <property type="evidence" value="ECO:0007669"/>
    <property type="project" value="UniProtKB-KW"/>
</dbReference>
<dbReference type="PROSITE" id="PS00308">
    <property type="entry name" value="LECTIN_LEGUME_ALPHA"/>
    <property type="match status" value="1"/>
</dbReference>
<comment type="similarity">
    <text evidence="2">In the N-terminal section; belongs to the leguminous lectin family.</text>
</comment>
<evidence type="ECO:0000313" key="21">
    <source>
        <dbReference type="Proteomes" id="UP000326396"/>
    </source>
</evidence>
<dbReference type="Gene3D" id="2.60.120.200">
    <property type="match status" value="1"/>
</dbReference>
<evidence type="ECO:0000256" key="16">
    <source>
        <dbReference type="PROSITE-ProRule" id="PRU10141"/>
    </source>
</evidence>
<dbReference type="GO" id="GO:0005524">
    <property type="term" value="F:ATP binding"/>
    <property type="evidence" value="ECO:0007669"/>
    <property type="project" value="UniProtKB-UniRule"/>
</dbReference>
<keyword evidence="9" id="KW-0430">Lectin</keyword>
<dbReference type="InterPro" id="IPR013320">
    <property type="entry name" value="ConA-like_dom_sf"/>
</dbReference>
<dbReference type="SUPFAM" id="SSF49899">
    <property type="entry name" value="Concanavalin A-like lectins/glucanases"/>
    <property type="match status" value="1"/>
</dbReference>
<evidence type="ECO:0000256" key="17">
    <source>
        <dbReference type="SAM" id="MobiDB-lite"/>
    </source>
</evidence>
<evidence type="ECO:0000259" key="19">
    <source>
        <dbReference type="PROSITE" id="PS50011"/>
    </source>
</evidence>
<keyword evidence="14" id="KW-0675">Receptor</keyword>
<keyword evidence="15" id="KW-0325">Glycoprotein</keyword>
<feature type="region of interest" description="Disordered" evidence="17">
    <location>
        <begin position="536"/>
        <end position="558"/>
    </location>
</feature>
<dbReference type="FunFam" id="1.10.510.10:FF:000240">
    <property type="entry name" value="Lectin-domain containing receptor kinase A4.3"/>
    <property type="match status" value="1"/>
</dbReference>
<dbReference type="Proteomes" id="UP000326396">
    <property type="component" value="Linkage Group LG4"/>
</dbReference>
<reference evidence="20 21" key="1">
    <citation type="submission" date="2019-05" db="EMBL/GenBank/DDBJ databases">
        <title>Mikania micrantha, genome provides insights into the molecular mechanism of rapid growth.</title>
        <authorList>
            <person name="Liu B."/>
        </authorList>
    </citation>
    <scope>NUCLEOTIDE SEQUENCE [LARGE SCALE GENOMIC DNA]</scope>
    <source>
        <strain evidence="20">NLD-2019</strain>
        <tissue evidence="20">Leaf</tissue>
    </source>
</reference>
<evidence type="ECO:0000313" key="20">
    <source>
        <dbReference type="EMBL" id="KAD4179180.1"/>
    </source>
</evidence>
<dbReference type="InterPro" id="IPR017441">
    <property type="entry name" value="Protein_kinase_ATP_BS"/>
</dbReference>
<evidence type="ECO:0000256" key="12">
    <source>
        <dbReference type="ARBA" id="ARBA00022989"/>
    </source>
</evidence>
<evidence type="ECO:0000256" key="18">
    <source>
        <dbReference type="SAM" id="Phobius"/>
    </source>
</evidence>
<dbReference type="PROSITE" id="PS50011">
    <property type="entry name" value="PROTEIN_KINASE_DOM"/>
    <property type="match status" value="1"/>
</dbReference>
<dbReference type="EC" id="2.7.11.1" evidence="4"/>
<dbReference type="SUPFAM" id="SSF56112">
    <property type="entry name" value="Protein kinase-like (PK-like)"/>
    <property type="match status" value="1"/>
</dbReference>
<dbReference type="InterPro" id="IPR050528">
    <property type="entry name" value="L-type_Lectin-RKs"/>
</dbReference>
<dbReference type="EMBL" id="SZYD01000014">
    <property type="protein sequence ID" value="KAD4179180.1"/>
    <property type="molecule type" value="Genomic_DNA"/>
</dbReference>
<keyword evidence="12 18" id="KW-1133">Transmembrane helix</keyword>
<evidence type="ECO:0000256" key="6">
    <source>
        <dbReference type="ARBA" id="ARBA00022527"/>
    </source>
</evidence>
<evidence type="ECO:0000256" key="1">
    <source>
        <dbReference type="ARBA" id="ARBA00004251"/>
    </source>
</evidence>
<name>A0A5N6MYQ1_9ASTR</name>
<evidence type="ECO:0000256" key="7">
    <source>
        <dbReference type="ARBA" id="ARBA00022692"/>
    </source>
</evidence>
<evidence type="ECO:0000256" key="9">
    <source>
        <dbReference type="ARBA" id="ARBA00022734"/>
    </source>
</evidence>
<keyword evidence="11 16" id="KW-0067">ATP-binding</keyword>
<feature type="binding site" evidence="16">
    <location>
        <position position="330"/>
    </location>
    <ligand>
        <name>ATP</name>
        <dbReference type="ChEBI" id="CHEBI:30616"/>
    </ligand>
</feature>
<accession>A0A5N6MYQ1</accession>
<keyword evidence="6" id="KW-0723">Serine/threonine-protein kinase</keyword>
<protein>
    <recommendedName>
        <fullName evidence="4">non-specific serine/threonine protein kinase</fullName>
        <ecNumber evidence="4">2.7.11.1</ecNumber>
    </recommendedName>
</protein>
<keyword evidence="13 18" id="KW-0472">Membrane</keyword>
<keyword evidence="8" id="KW-0732">Signal</keyword>
<dbReference type="OrthoDB" id="1349636at2759"/>
<dbReference type="Gene3D" id="1.10.510.10">
    <property type="entry name" value="Transferase(Phosphotransferase) domain 1"/>
    <property type="match status" value="1"/>
</dbReference>
<feature type="transmembrane region" description="Helical" evidence="18">
    <location>
        <begin position="232"/>
        <end position="253"/>
    </location>
</feature>
<dbReference type="GO" id="GO:0004674">
    <property type="term" value="F:protein serine/threonine kinase activity"/>
    <property type="evidence" value="ECO:0007669"/>
    <property type="project" value="UniProtKB-KW"/>
</dbReference>
<dbReference type="GO" id="GO:0005886">
    <property type="term" value="C:plasma membrane"/>
    <property type="evidence" value="ECO:0007669"/>
    <property type="project" value="UniProtKB-SubCell"/>
</dbReference>
<evidence type="ECO:0000256" key="11">
    <source>
        <dbReference type="ARBA" id="ARBA00022840"/>
    </source>
</evidence>
<gene>
    <name evidence="20" type="ORF">E3N88_27771</name>
</gene>
<evidence type="ECO:0000256" key="13">
    <source>
        <dbReference type="ARBA" id="ARBA00023136"/>
    </source>
</evidence>
<evidence type="ECO:0000256" key="15">
    <source>
        <dbReference type="ARBA" id="ARBA00023180"/>
    </source>
</evidence>
<evidence type="ECO:0000256" key="14">
    <source>
        <dbReference type="ARBA" id="ARBA00023170"/>
    </source>
</evidence>
<dbReference type="InterPro" id="IPR000719">
    <property type="entry name" value="Prot_kinase_dom"/>
</dbReference>
<dbReference type="CDD" id="cd06899">
    <property type="entry name" value="lectin_legume_LecRK_Arcelin_ConA"/>
    <property type="match status" value="1"/>
</dbReference>
<evidence type="ECO:0000256" key="4">
    <source>
        <dbReference type="ARBA" id="ARBA00012513"/>
    </source>
</evidence>
<dbReference type="InterPro" id="IPR019825">
    <property type="entry name" value="Lectin_legB_Mn/Ca_BS"/>
</dbReference>
<keyword evidence="5" id="KW-1003">Cell membrane</keyword>
<dbReference type="PANTHER" id="PTHR27007">
    <property type="match status" value="1"/>
</dbReference>
<evidence type="ECO:0000256" key="10">
    <source>
        <dbReference type="ARBA" id="ARBA00022741"/>
    </source>
</evidence>
<dbReference type="InterPro" id="IPR011009">
    <property type="entry name" value="Kinase-like_dom_sf"/>
</dbReference>
<feature type="domain" description="Protein kinase" evidence="19">
    <location>
        <begin position="134"/>
        <end position="497"/>
    </location>
</feature>
<organism evidence="20 21">
    <name type="scientific">Mikania micrantha</name>
    <name type="common">bitter vine</name>
    <dbReference type="NCBI Taxonomy" id="192012"/>
    <lineage>
        <taxon>Eukaryota</taxon>
        <taxon>Viridiplantae</taxon>
        <taxon>Streptophyta</taxon>
        <taxon>Embryophyta</taxon>
        <taxon>Tracheophyta</taxon>
        <taxon>Spermatophyta</taxon>
        <taxon>Magnoliopsida</taxon>
        <taxon>eudicotyledons</taxon>
        <taxon>Gunneridae</taxon>
        <taxon>Pentapetalae</taxon>
        <taxon>asterids</taxon>
        <taxon>campanulids</taxon>
        <taxon>Asterales</taxon>
        <taxon>Asteraceae</taxon>
        <taxon>Asteroideae</taxon>
        <taxon>Heliantheae alliance</taxon>
        <taxon>Eupatorieae</taxon>
        <taxon>Mikania</taxon>
    </lineage>
</organism>
<keyword evidence="21" id="KW-1185">Reference proteome</keyword>
<evidence type="ECO:0000256" key="8">
    <source>
        <dbReference type="ARBA" id="ARBA00022729"/>
    </source>
</evidence>
<dbReference type="InterPro" id="IPR000985">
    <property type="entry name" value="Lectin_LegA_CS"/>
</dbReference>